<keyword evidence="1" id="KW-0472">Membrane</keyword>
<keyword evidence="3" id="KW-1185">Reference proteome</keyword>
<organism evidence="2 3">
    <name type="scientific">Croceitalea rosinachiae</name>
    <dbReference type="NCBI Taxonomy" id="3075596"/>
    <lineage>
        <taxon>Bacteria</taxon>
        <taxon>Pseudomonadati</taxon>
        <taxon>Bacteroidota</taxon>
        <taxon>Flavobacteriia</taxon>
        <taxon>Flavobacteriales</taxon>
        <taxon>Flavobacteriaceae</taxon>
        <taxon>Croceitalea</taxon>
    </lineage>
</organism>
<keyword evidence="1" id="KW-1133">Transmembrane helix</keyword>
<evidence type="ECO:0000313" key="3">
    <source>
        <dbReference type="Proteomes" id="UP001255246"/>
    </source>
</evidence>
<accession>A0ABU3AGN6</accession>
<protein>
    <submittedName>
        <fullName evidence="2">Uncharacterized protein</fullName>
    </submittedName>
</protein>
<name>A0ABU3AGN6_9FLAO</name>
<keyword evidence="1" id="KW-0812">Transmembrane</keyword>
<reference evidence="2 3" key="1">
    <citation type="submission" date="2023-09" db="EMBL/GenBank/DDBJ databases">
        <authorList>
            <person name="Rey-Velasco X."/>
        </authorList>
    </citation>
    <scope>NUCLEOTIDE SEQUENCE [LARGE SCALE GENOMIC DNA]</scope>
    <source>
        <strain evidence="2 3">F388</strain>
    </source>
</reference>
<gene>
    <name evidence="2" type="ORF">RM706_13490</name>
</gene>
<sequence>MKSLKILVIVVLVVVGWIFGFYLMKKKVDEAVGLNDEFFIKVANTYYNDSFSGVVSKKFIDWEQHGFKKVILVNQSETREIRLDYEWMELFKFIKVGDSVTKEKKTLDMRLKRNELDTMIRLNFSNIKNSWDYIDFLHELDSIYDK</sequence>
<dbReference type="RefSeq" id="WP_311352425.1">
    <property type="nucleotide sequence ID" value="NZ_JAVRHR010000003.1"/>
</dbReference>
<feature type="transmembrane region" description="Helical" evidence="1">
    <location>
        <begin position="6"/>
        <end position="24"/>
    </location>
</feature>
<evidence type="ECO:0000256" key="1">
    <source>
        <dbReference type="SAM" id="Phobius"/>
    </source>
</evidence>
<proteinExistence type="predicted"/>
<comment type="caution">
    <text evidence="2">The sequence shown here is derived from an EMBL/GenBank/DDBJ whole genome shotgun (WGS) entry which is preliminary data.</text>
</comment>
<dbReference type="EMBL" id="JAVRHR010000003">
    <property type="protein sequence ID" value="MDT0608056.1"/>
    <property type="molecule type" value="Genomic_DNA"/>
</dbReference>
<dbReference type="Proteomes" id="UP001255246">
    <property type="component" value="Unassembled WGS sequence"/>
</dbReference>
<evidence type="ECO:0000313" key="2">
    <source>
        <dbReference type="EMBL" id="MDT0608056.1"/>
    </source>
</evidence>